<accession>A0A833RKL3</accession>
<evidence type="ECO:0000313" key="2">
    <source>
        <dbReference type="Proteomes" id="UP000655588"/>
    </source>
</evidence>
<evidence type="ECO:0000313" key="1">
    <source>
        <dbReference type="EMBL" id="KAF3430489.1"/>
    </source>
</evidence>
<organism evidence="1 2">
    <name type="scientific">Frieseomelitta varia</name>
    <dbReference type="NCBI Taxonomy" id="561572"/>
    <lineage>
        <taxon>Eukaryota</taxon>
        <taxon>Metazoa</taxon>
        <taxon>Ecdysozoa</taxon>
        <taxon>Arthropoda</taxon>
        <taxon>Hexapoda</taxon>
        <taxon>Insecta</taxon>
        <taxon>Pterygota</taxon>
        <taxon>Neoptera</taxon>
        <taxon>Endopterygota</taxon>
        <taxon>Hymenoptera</taxon>
        <taxon>Apocrita</taxon>
        <taxon>Aculeata</taxon>
        <taxon>Apoidea</taxon>
        <taxon>Anthophila</taxon>
        <taxon>Apidae</taxon>
        <taxon>Frieseomelitta</taxon>
    </lineage>
</organism>
<reference evidence="1" key="1">
    <citation type="submission" date="2019-11" db="EMBL/GenBank/DDBJ databases">
        <title>The nuclear and mitochondrial genomes of Frieseomelitta varia - a highly eusocial stingless bee (Meliponini) with a permanently sterile worker caste.</title>
        <authorList>
            <person name="Freitas F.C.P."/>
            <person name="Lourenco A.P."/>
            <person name="Nunes F.M.F."/>
            <person name="Paschoal A.R."/>
            <person name="Abreu F.C.P."/>
            <person name="Barbin F.O."/>
            <person name="Bataglia L."/>
            <person name="Cardoso-Junior C.A.M."/>
            <person name="Cervoni M.S."/>
            <person name="Silva S.R."/>
            <person name="Dalarmi F."/>
            <person name="Del Lama M.A."/>
            <person name="Depintor T.S."/>
            <person name="Ferreira K.M."/>
            <person name="Goria P.S."/>
            <person name="Jaskot M.C."/>
            <person name="Lago D.C."/>
            <person name="Luna-Lucena D."/>
            <person name="Moda L.M."/>
            <person name="Nascimento L."/>
            <person name="Pedrino M."/>
            <person name="Rabico F.O."/>
            <person name="Sanches F.C."/>
            <person name="Santos D.E."/>
            <person name="Santos C.G."/>
            <person name="Vieira J."/>
            <person name="Lopes T.F."/>
            <person name="Barchuk A.R."/>
            <person name="Hartfelder K."/>
            <person name="Simoes Z.L.P."/>
            <person name="Bitondi M.M.G."/>
            <person name="Pinheiro D.G."/>
        </authorList>
    </citation>
    <scope>NUCLEOTIDE SEQUENCE</scope>
    <source>
        <strain evidence="1">USP_RPSP 00005682</strain>
        <tissue evidence="1">Whole individual</tissue>
    </source>
</reference>
<keyword evidence="2" id="KW-1185">Reference proteome</keyword>
<dbReference type="AlphaFoldDB" id="A0A833RKL3"/>
<gene>
    <name evidence="1" type="ORF">E2986_13927</name>
</gene>
<dbReference type="EMBL" id="WNWW01000043">
    <property type="protein sequence ID" value="KAF3430489.1"/>
    <property type="molecule type" value="Genomic_DNA"/>
</dbReference>
<feature type="non-terminal residue" evidence="1">
    <location>
        <position position="140"/>
    </location>
</feature>
<proteinExistence type="predicted"/>
<sequence>DTNEEKKEIIAGAILPYFLKSENKGSRGTKFNFMSPNLKSVTLTAKSHPVKENPYYSQSGHLSVQRFLYTNLVPISAHQSTNSVFLRTIRDKCKSLTIKTEAYVMKLIVEFETEHVIGVEYASKNKRTKLNTAFAKKKKK</sequence>
<protein>
    <submittedName>
        <fullName evidence="1">Uncharacterized protein</fullName>
    </submittedName>
</protein>
<comment type="caution">
    <text evidence="1">The sequence shown here is derived from an EMBL/GenBank/DDBJ whole genome shotgun (WGS) entry which is preliminary data.</text>
</comment>
<name>A0A833RKL3_9HYME</name>
<dbReference type="Proteomes" id="UP000655588">
    <property type="component" value="Unassembled WGS sequence"/>
</dbReference>